<dbReference type="EMBL" id="LXQA010094587">
    <property type="protein sequence ID" value="MCI14989.1"/>
    <property type="molecule type" value="Genomic_DNA"/>
</dbReference>
<dbReference type="Proteomes" id="UP000265520">
    <property type="component" value="Unassembled WGS sequence"/>
</dbReference>
<keyword evidence="2" id="KW-1185">Reference proteome</keyword>
<organism evidence="1 2">
    <name type="scientific">Trifolium medium</name>
    <dbReference type="NCBI Taxonomy" id="97028"/>
    <lineage>
        <taxon>Eukaryota</taxon>
        <taxon>Viridiplantae</taxon>
        <taxon>Streptophyta</taxon>
        <taxon>Embryophyta</taxon>
        <taxon>Tracheophyta</taxon>
        <taxon>Spermatophyta</taxon>
        <taxon>Magnoliopsida</taxon>
        <taxon>eudicotyledons</taxon>
        <taxon>Gunneridae</taxon>
        <taxon>Pentapetalae</taxon>
        <taxon>rosids</taxon>
        <taxon>fabids</taxon>
        <taxon>Fabales</taxon>
        <taxon>Fabaceae</taxon>
        <taxon>Papilionoideae</taxon>
        <taxon>50 kb inversion clade</taxon>
        <taxon>NPAAA clade</taxon>
        <taxon>Hologalegina</taxon>
        <taxon>IRL clade</taxon>
        <taxon>Trifolieae</taxon>
        <taxon>Trifolium</taxon>
    </lineage>
</organism>
<evidence type="ECO:0000313" key="1">
    <source>
        <dbReference type="EMBL" id="MCI14989.1"/>
    </source>
</evidence>
<sequence length="68" mass="7723">MRAPVLGREMSRAESNSSELDSTRYELVQLKTRLKFVMNSFFSSSSALLKFTNSSVQLVRFNSLSQIT</sequence>
<comment type="caution">
    <text evidence="1">The sequence shown here is derived from an EMBL/GenBank/DDBJ whole genome shotgun (WGS) entry which is preliminary data.</text>
</comment>
<proteinExistence type="predicted"/>
<dbReference type="AlphaFoldDB" id="A0A392PU06"/>
<accession>A0A392PU06</accession>
<protein>
    <submittedName>
        <fullName evidence="1">Uncharacterized protein</fullName>
    </submittedName>
</protein>
<name>A0A392PU06_9FABA</name>
<evidence type="ECO:0000313" key="2">
    <source>
        <dbReference type="Proteomes" id="UP000265520"/>
    </source>
</evidence>
<reference evidence="1 2" key="1">
    <citation type="journal article" date="2018" name="Front. Plant Sci.">
        <title>Red Clover (Trifolium pratense) and Zigzag Clover (T. medium) - A Picture of Genomic Similarities and Differences.</title>
        <authorList>
            <person name="Dluhosova J."/>
            <person name="Istvanek J."/>
            <person name="Nedelnik J."/>
            <person name="Repkova J."/>
        </authorList>
    </citation>
    <scope>NUCLEOTIDE SEQUENCE [LARGE SCALE GENOMIC DNA]</scope>
    <source>
        <strain evidence="2">cv. 10/8</strain>
        <tissue evidence="1">Leaf</tissue>
    </source>
</reference>